<sequence>MKKGNLTAHLAVLGANIIFGLNYVIAKGIMPHWMEPRAIIFLRVTGATAAFWLVEMFTSREKVARKDLKRMFILAIFGVAVNQILFFEGLNLTTPINASIIMVGTPILVLLMSRFVIGDKISGRKLLGIILGFSGAAFLILRNGHLTLSSDTTLGNLLVLINAASYGLFLVMVKPLMSKYRPLTVMKWVFTFGLIFVIPVSIGEVIHTNFSIIPLNIWFSIMYVVIFTTIFAYFLNNYSLQKISPSANSSYMYLQPILASLVAIFAGKDKLTMTEIVASLLIFTGVFFVNKKRGGNSMTQAGA</sequence>
<feature type="domain" description="EamA" evidence="7">
    <location>
        <begin position="154"/>
        <end position="290"/>
    </location>
</feature>
<dbReference type="InterPro" id="IPR000620">
    <property type="entry name" value="EamA_dom"/>
</dbReference>
<dbReference type="Pfam" id="PF00892">
    <property type="entry name" value="EamA"/>
    <property type="match status" value="2"/>
</dbReference>
<feature type="transmembrane region" description="Helical" evidence="6">
    <location>
        <begin position="7"/>
        <end position="26"/>
    </location>
</feature>
<comment type="subcellular location">
    <subcellularLocation>
        <location evidence="1">Cell membrane</location>
        <topology evidence="1">Multi-pass membrane protein</topology>
    </subcellularLocation>
</comment>
<reference evidence="8" key="1">
    <citation type="submission" date="2018-06" db="EMBL/GenBank/DDBJ databases">
        <authorList>
            <person name="Zhirakovskaya E."/>
        </authorList>
    </citation>
    <scope>NUCLEOTIDE SEQUENCE</scope>
</reference>
<dbReference type="AlphaFoldDB" id="A0A3B0V791"/>
<feature type="transmembrane region" description="Helical" evidence="6">
    <location>
        <begin position="154"/>
        <end position="173"/>
    </location>
</feature>
<dbReference type="GO" id="GO:0005886">
    <property type="term" value="C:plasma membrane"/>
    <property type="evidence" value="ECO:0007669"/>
    <property type="project" value="UniProtKB-SubCell"/>
</dbReference>
<accession>A0A3B0V791</accession>
<keyword evidence="5 6" id="KW-0472">Membrane</keyword>
<evidence type="ECO:0000313" key="8">
    <source>
        <dbReference type="EMBL" id="VAW27786.1"/>
    </source>
</evidence>
<gene>
    <name evidence="8" type="ORF">MNBD_BACTEROID07-1867</name>
</gene>
<dbReference type="EMBL" id="UOET01000158">
    <property type="protein sequence ID" value="VAW27786.1"/>
    <property type="molecule type" value="Genomic_DNA"/>
</dbReference>
<feature type="transmembrane region" description="Helical" evidence="6">
    <location>
        <begin position="71"/>
        <end position="90"/>
    </location>
</feature>
<evidence type="ECO:0000256" key="2">
    <source>
        <dbReference type="ARBA" id="ARBA00022475"/>
    </source>
</evidence>
<feature type="transmembrane region" description="Helical" evidence="6">
    <location>
        <begin position="247"/>
        <end position="265"/>
    </location>
</feature>
<feature type="transmembrane region" description="Helical" evidence="6">
    <location>
        <begin position="96"/>
        <end position="117"/>
    </location>
</feature>
<evidence type="ECO:0000259" key="7">
    <source>
        <dbReference type="Pfam" id="PF00892"/>
    </source>
</evidence>
<dbReference type="SUPFAM" id="SSF103481">
    <property type="entry name" value="Multidrug resistance efflux transporter EmrE"/>
    <property type="match status" value="2"/>
</dbReference>
<keyword evidence="3 6" id="KW-0812">Transmembrane</keyword>
<feature type="domain" description="EamA" evidence="7">
    <location>
        <begin position="8"/>
        <end position="140"/>
    </location>
</feature>
<keyword evidence="2" id="KW-1003">Cell membrane</keyword>
<dbReference type="InterPro" id="IPR050638">
    <property type="entry name" value="AA-Vitamin_Transporters"/>
</dbReference>
<evidence type="ECO:0000256" key="4">
    <source>
        <dbReference type="ARBA" id="ARBA00022989"/>
    </source>
</evidence>
<evidence type="ECO:0000256" key="5">
    <source>
        <dbReference type="ARBA" id="ARBA00023136"/>
    </source>
</evidence>
<organism evidence="8">
    <name type="scientific">hydrothermal vent metagenome</name>
    <dbReference type="NCBI Taxonomy" id="652676"/>
    <lineage>
        <taxon>unclassified sequences</taxon>
        <taxon>metagenomes</taxon>
        <taxon>ecological metagenomes</taxon>
    </lineage>
</organism>
<keyword evidence="4 6" id="KW-1133">Transmembrane helix</keyword>
<feature type="transmembrane region" description="Helical" evidence="6">
    <location>
        <begin position="38"/>
        <end position="59"/>
    </location>
</feature>
<feature type="transmembrane region" description="Helical" evidence="6">
    <location>
        <begin position="212"/>
        <end position="235"/>
    </location>
</feature>
<dbReference type="PANTHER" id="PTHR32322">
    <property type="entry name" value="INNER MEMBRANE TRANSPORTER"/>
    <property type="match status" value="1"/>
</dbReference>
<feature type="transmembrane region" description="Helical" evidence="6">
    <location>
        <begin position="126"/>
        <end position="142"/>
    </location>
</feature>
<dbReference type="InterPro" id="IPR037185">
    <property type="entry name" value="EmrE-like"/>
</dbReference>
<evidence type="ECO:0000256" key="3">
    <source>
        <dbReference type="ARBA" id="ARBA00022692"/>
    </source>
</evidence>
<evidence type="ECO:0000256" key="6">
    <source>
        <dbReference type="SAM" id="Phobius"/>
    </source>
</evidence>
<feature type="transmembrane region" description="Helical" evidence="6">
    <location>
        <begin position="185"/>
        <end position="206"/>
    </location>
</feature>
<protein>
    <submittedName>
        <fullName evidence="8">Permease of the drug/metabolite transporter (DMT) superfamily</fullName>
    </submittedName>
</protein>
<proteinExistence type="predicted"/>
<evidence type="ECO:0000256" key="1">
    <source>
        <dbReference type="ARBA" id="ARBA00004651"/>
    </source>
</evidence>
<dbReference type="PANTHER" id="PTHR32322:SF18">
    <property type="entry name" value="S-ADENOSYLMETHIONINE_S-ADENOSYLHOMOCYSTEINE TRANSPORTER"/>
    <property type="match status" value="1"/>
</dbReference>
<feature type="transmembrane region" description="Helical" evidence="6">
    <location>
        <begin position="271"/>
        <end position="289"/>
    </location>
</feature>
<name>A0A3B0V791_9ZZZZ</name>